<evidence type="ECO:0000313" key="5">
    <source>
        <dbReference type="EMBL" id="KAK1601624.1"/>
    </source>
</evidence>
<evidence type="ECO:0000313" key="6">
    <source>
        <dbReference type="Proteomes" id="UP001231189"/>
    </source>
</evidence>
<feature type="domain" description="Retrotransposon gag" evidence="3">
    <location>
        <begin position="176"/>
        <end position="247"/>
    </location>
</feature>
<dbReference type="CDD" id="cd09274">
    <property type="entry name" value="RNase_HI_RT_Ty3"/>
    <property type="match status" value="1"/>
</dbReference>
<accession>A0AAD8VCT9</accession>
<feature type="region of interest" description="Disordered" evidence="2">
    <location>
        <begin position="810"/>
        <end position="855"/>
    </location>
</feature>
<organism evidence="5 6">
    <name type="scientific">Lolium multiflorum</name>
    <name type="common">Italian ryegrass</name>
    <name type="synonym">Lolium perenne subsp. multiflorum</name>
    <dbReference type="NCBI Taxonomy" id="4521"/>
    <lineage>
        <taxon>Eukaryota</taxon>
        <taxon>Viridiplantae</taxon>
        <taxon>Streptophyta</taxon>
        <taxon>Embryophyta</taxon>
        <taxon>Tracheophyta</taxon>
        <taxon>Spermatophyta</taxon>
        <taxon>Magnoliopsida</taxon>
        <taxon>Liliopsida</taxon>
        <taxon>Poales</taxon>
        <taxon>Poaceae</taxon>
        <taxon>BOP clade</taxon>
        <taxon>Pooideae</taxon>
        <taxon>Poodae</taxon>
        <taxon>Poeae</taxon>
        <taxon>Poeae Chloroplast Group 2 (Poeae type)</taxon>
        <taxon>Loliodinae</taxon>
        <taxon>Loliinae</taxon>
        <taxon>Lolium</taxon>
    </lineage>
</organism>
<dbReference type="AlphaFoldDB" id="A0AAD8VCT9"/>
<dbReference type="Pfam" id="PF17919">
    <property type="entry name" value="RT_RNaseH_2"/>
    <property type="match status" value="1"/>
</dbReference>
<dbReference type="SUPFAM" id="SSF56672">
    <property type="entry name" value="DNA/RNA polymerases"/>
    <property type="match status" value="1"/>
</dbReference>
<dbReference type="InterPro" id="IPR043502">
    <property type="entry name" value="DNA/RNA_pol_sf"/>
</dbReference>
<dbReference type="InterPro" id="IPR005162">
    <property type="entry name" value="Retrotrans_gag_dom"/>
</dbReference>
<dbReference type="Proteomes" id="UP001231189">
    <property type="component" value="Unassembled WGS sequence"/>
</dbReference>
<name>A0AAD8VCT9_LOLMU</name>
<protein>
    <submittedName>
        <fullName evidence="5">Uncharacterized protein</fullName>
    </submittedName>
</protein>
<feature type="region of interest" description="Disordered" evidence="2">
    <location>
        <begin position="976"/>
        <end position="995"/>
    </location>
</feature>
<feature type="compositionally biased region" description="Pro residues" evidence="2">
    <location>
        <begin position="309"/>
        <end position="320"/>
    </location>
</feature>
<keyword evidence="6" id="KW-1185">Reference proteome</keyword>
<feature type="compositionally biased region" description="Acidic residues" evidence="2">
    <location>
        <begin position="905"/>
        <end position="915"/>
    </location>
</feature>
<dbReference type="CDD" id="cd00303">
    <property type="entry name" value="retropepsin_like"/>
    <property type="match status" value="1"/>
</dbReference>
<sequence>MALEASGAETRILLDQILKRLDDSAALANKRYEEQASFNTVVSQDLQAVRKQIDLTQADVDEARHAASVVTAPAMGRPQAGEHRAAAVGLGAAGFPRLANDGPPLISTAPDLQRPHPPPIRPNVPPHHHVDREQFVKPPKHDFPRFDGELPNLWLDRCGSYFELYHAPVHNWVTTASLYLDGRAALWWQAFRQTRRTVGWEEFGRALQDEFGPEEFERQMHQLLQLRQLGTVVEYRIQFERHMYHLLALDPSLNIKFFVTQFVLGLKSDIRAFVRAQTPASITRATVLARIQEEELDANRPRARLVPAGRPPPIPAPGHPRQPVAQRGGGDEFARERQLRDYRRANNLCFKCGDKYSREHQCKQPAQLLTIQLGDHGEMLSDEAVRALELLDDPVDQVECCMVSAHALSGGEAPAALRLPVTVGDQVMLPMLDSGSSHSFINKNFADSIAAQTVPITPVPVKLANGDDHVNHLRVVLALLRQHELYAKESKCSFAQDRIEYLGHIISRDGVATDSEKTAAMNAWPVPTSATELRGFLGLTGYYRKFVPRYGIIAKPLTQLLTKKGFAWSDTAQHAFEQLKKAMVNTPVLALPDFDRPFAIETDACDTGIGAVLVQDNHPIAYFSKALGVRNQQLSTYEKEFLAVMMAVDKWRAYLQRGPFVIITDHKSLCNLEDQQLDTDLQRKAMSKLVGLQFRFQYKKGIDNGAADALSRRYHLVHFLAHTPGSASPLEGAGAMQLEDAEDNNGSEQPEGAGDNDDSLLDNLNPLADDVSPMPSEEYDAWCKQLDAEEADGESSLPKQVFATLVGLDDEDEEENSDKTPPQAGIPELELPGAPPRVRTRRTDQPHSRSLNFEEETTAEAIMRLADENGEKVVQGVGVITDLQIPLMIIDKRAEGIPRQTEEFGAGEDENEGDEEPWRPASIPTPSTPPPPREATMNDAQDVLDDGLTRNDNTSYMEMLDYVNNTPLAPFDVGMAGDEDDADEVEEGEEDEGDEGVVEVEANGMRKKIRVNNYTEIEDATLCRVWAAVGMDGVSGTDQTGKRYWQRIEDKFHKLMPRVRHPIDRTYRSLQGRWDAIKPACSRWTAAMDQVVSNPPSDATVDEYDRIANARYKDMASSKGKSFTMRHCFDVLQHLPKWQLRDEEIVLWVYFMGVPSTVPRSGKPGWPIDGDGGMRPIGRPIVVDREDEVQPRISMPDPYRPSEEPRSVEAH</sequence>
<feature type="region of interest" description="Disordered" evidence="2">
    <location>
        <begin position="1162"/>
        <end position="1211"/>
    </location>
</feature>
<dbReference type="Pfam" id="PF03732">
    <property type="entry name" value="Retrotrans_gag"/>
    <property type="match status" value="1"/>
</dbReference>
<keyword evidence="1" id="KW-0511">Multifunctional enzyme</keyword>
<dbReference type="InterPro" id="IPR043128">
    <property type="entry name" value="Rev_trsase/Diguanyl_cyclase"/>
</dbReference>
<reference evidence="5" key="1">
    <citation type="submission" date="2023-07" db="EMBL/GenBank/DDBJ databases">
        <title>A chromosome-level genome assembly of Lolium multiflorum.</title>
        <authorList>
            <person name="Chen Y."/>
            <person name="Copetti D."/>
            <person name="Kolliker R."/>
            <person name="Studer B."/>
        </authorList>
    </citation>
    <scope>NUCLEOTIDE SEQUENCE</scope>
    <source>
        <strain evidence="5">02402/16</strain>
        <tissue evidence="5">Leaf</tissue>
    </source>
</reference>
<evidence type="ECO:0000256" key="2">
    <source>
        <dbReference type="SAM" id="MobiDB-lite"/>
    </source>
</evidence>
<dbReference type="InterPro" id="IPR050951">
    <property type="entry name" value="Retrovirus_Pol_polyprotein"/>
</dbReference>
<feature type="domain" description="Reverse transcriptase/retrotransposon-derived protein RNase H-like" evidence="4">
    <location>
        <begin position="568"/>
        <end position="662"/>
    </location>
</feature>
<proteinExistence type="predicted"/>
<feature type="region of interest" description="Disordered" evidence="2">
    <location>
        <begin position="740"/>
        <end position="778"/>
    </location>
</feature>
<feature type="region of interest" description="Disordered" evidence="2">
    <location>
        <begin position="898"/>
        <end position="938"/>
    </location>
</feature>
<feature type="region of interest" description="Disordered" evidence="2">
    <location>
        <begin position="304"/>
        <end position="332"/>
    </location>
</feature>
<feature type="compositionally biased region" description="Basic and acidic residues" evidence="2">
    <location>
        <begin position="1200"/>
        <end position="1211"/>
    </location>
</feature>
<dbReference type="PANTHER" id="PTHR37984">
    <property type="entry name" value="PROTEIN CBG26694"/>
    <property type="match status" value="1"/>
</dbReference>
<dbReference type="Gene3D" id="3.10.20.370">
    <property type="match status" value="1"/>
</dbReference>
<dbReference type="FunFam" id="3.30.70.270:FF:000020">
    <property type="entry name" value="Transposon Tf2-6 polyprotein-like Protein"/>
    <property type="match status" value="1"/>
</dbReference>
<evidence type="ECO:0000259" key="4">
    <source>
        <dbReference type="Pfam" id="PF17919"/>
    </source>
</evidence>
<dbReference type="EMBL" id="JAUUTY010000389">
    <property type="protein sequence ID" value="KAK1601624.1"/>
    <property type="molecule type" value="Genomic_DNA"/>
</dbReference>
<dbReference type="InterPro" id="IPR041577">
    <property type="entry name" value="RT_RNaseH_2"/>
</dbReference>
<dbReference type="PANTHER" id="PTHR37984:SF5">
    <property type="entry name" value="PROTEIN NYNRIN-LIKE"/>
    <property type="match status" value="1"/>
</dbReference>
<evidence type="ECO:0000256" key="1">
    <source>
        <dbReference type="ARBA" id="ARBA00023268"/>
    </source>
</evidence>
<evidence type="ECO:0000259" key="3">
    <source>
        <dbReference type="Pfam" id="PF03732"/>
    </source>
</evidence>
<dbReference type="Gene3D" id="3.30.70.270">
    <property type="match status" value="2"/>
</dbReference>
<feature type="compositionally biased region" description="Low complexity" evidence="2">
    <location>
        <begin position="761"/>
        <end position="770"/>
    </location>
</feature>
<dbReference type="GO" id="GO:0003824">
    <property type="term" value="F:catalytic activity"/>
    <property type="evidence" value="ECO:0007669"/>
    <property type="project" value="UniProtKB-KW"/>
</dbReference>
<gene>
    <name evidence="5" type="ORF">QYE76_016548</name>
</gene>
<feature type="compositionally biased region" description="Acidic residues" evidence="2">
    <location>
        <begin position="977"/>
        <end position="995"/>
    </location>
</feature>
<comment type="caution">
    <text evidence="5">The sequence shown here is derived from an EMBL/GenBank/DDBJ whole genome shotgun (WGS) entry which is preliminary data.</text>
</comment>